<dbReference type="RefSeq" id="WP_344353653.1">
    <property type="nucleotide sequence ID" value="NZ_BAAASM010000075.1"/>
</dbReference>
<feature type="domain" description="AAA+ ATPase" evidence="2">
    <location>
        <begin position="308"/>
        <end position="456"/>
    </location>
</feature>
<gene>
    <name evidence="3" type="ORF">ACFP3J_05230</name>
</gene>
<dbReference type="SMART" id="SM00382">
    <property type="entry name" value="AAA"/>
    <property type="match status" value="1"/>
</dbReference>
<protein>
    <submittedName>
        <fullName evidence="3">DNA/RNA helicase domain-containing protein</fullName>
    </submittedName>
</protein>
<keyword evidence="3" id="KW-0378">Hydrolase</keyword>
<keyword evidence="4" id="KW-1185">Reference proteome</keyword>
<dbReference type="InterPro" id="IPR018647">
    <property type="entry name" value="SLFN_3-like_DNA/RNA_helicase"/>
</dbReference>
<evidence type="ECO:0000313" key="4">
    <source>
        <dbReference type="Proteomes" id="UP001596065"/>
    </source>
</evidence>
<dbReference type="SUPFAM" id="SSF52540">
    <property type="entry name" value="P-loop containing nucleoside triphosphate hydrolases"/>
    <property type="match status" value="1"/>
</dbReference>
<comment type="caution">
    <text evidence="3">The sequence shown here is derived from an EMBL/GenBank/DDBJ whole genome shotgun (WGS) entry which is preliminary data.</text>
</comment>
<dbReference type="InterPro" id="IPR027417">
    <property type="entry name" value="P-loop_NTPase"/>
</dbReference>
<proteinExistence type="predicted"/>
<keyword evidence="3" id="KW-0067">ATP-binding</keyword>
<dbReference type="Proteomes" id="UP001596065">
    <property type="component" value="Unassembled WGS sequence"/>
</dbReference>
<dbReference type="EMBL" id="JBHSOE010000005">
    <property type="protein sequence ID" value="MFC5654894.1"/>
    <property type="molecule type" value="Genomic_DNA"/>
</dbReference>
<dbReference type="InterPro" id="IPR003593">
    <property type="entry name" value="AAA+_ATPase"/>
</dbReference>
<sequence>MDEPKRAAPLSYDVAEAEPQGTYRAGPAGAWSGVACAAAGRVREVADELKDPSFIDRCIARYRAAGFGEPGDAEVRAWRRSWPPLLEALLRAELSDLRVYLEYGTPGGSRRLDALLVGAGPGGELVLVVIELKQWHQCRVLDQERVMRGDGQVTVHPVFQVASYRSFFQHWRPERAPRLDVRAVVVLHNATAAETQALRPDAPAVADIPVLGGEDLSAPAGTLAGLLRCADVLAPSRGDIAAFEGIRWTPSTRLLDHVGSVLEGSVAFALVGDQQEAFVRIRAAATHHLSALSAGAGQAPDGRGRKTGGAVVTVSGGPGSGKTALAARLLGHLMRVHPSARPRFITPSGTLRAHLLDATREHSAARELFPAASLIRSVARQTGTLVIDEAQRIKRGGARGLPRDLTVVVEHVPLAVIFLDERQIIRPDEGTTVEEISAAARAVGRTHHHLELTGSFRCGGSAAYTAWVDALLYGRPVPWTGHAGYDLGLSDDPFQLQEWVEHATAAGYTARTTAGFCWPWTRDRPRGATALPLDIGIEVPAGPSTPARTWRAAWNADTALTDPHDGRVLAPRSQLWASHSGGHQQIGCIYTAQGLEYHHSGVIIGPDLIWNDGHWHARPEHSEDSHLRGLPPEQYLRYALNTYRVLLTRGTHATRIHATDPATHRMLRTLIRPAGAA</sequence>
<evidence type="ECO:0000313" key="3">
    <source>
        <dbReference type="EMBL" id="MFC5654894.1"/>
    </source>
</evidence>
<evidence type="ECO:0000256" key="1">
    <source>
        <dbReference type="SAM" id="MobiDB-lite"/>
    </source>
</evidence>
<evidence type="ECO:0000259" key="2">
    <source>
        <dbReference type="SMART" id="SM00382"/>
    </source>
</evidence>
<dbReference type="GO" id="GO:0004386">
    <property type="term" value="F:helicase activity"/>
    <property type="evidence" value="ECO:0007669"/>
    <property type="project" value="UniProtKB-KW"/>
</dbReference>
<organism evidence="3 4">
    <name type="scientific">Streptomyces nogalater</name>
    <dbReference type="NCBI Taxonomy" id="38314"/>
    <lineage>
        <taxon>Bacteria</taxon>
        <taxon>Bacillati</taxon>
        <taxon>Actinomycetota</taxon>
        <taxon>Actinomycetes</taxon>
        <taxon>Kitasatosporales</taxon>
        <taxon>Streptomycetaceae</taxon>
        <taxon>Streptomyces</taxon>
    </lineage>
</organism>
<dbReference type="CDD" id="cd00009">
    <property type="entry name" value="AAA"/>
    <property type="match status" value="1"/>
</dbReference>
<accession>A0ABW0WD11</accession>
<keyword evidence="3" id="KW-0547">Nucleotide-binding</keyword>
<feature type="region of interest" description="Disordered" evidence="1">
    <location>
        <begin position="294"/>
        <end position="315"/>
    </location>
</feature>
<dbReference type="Pfam" id="PF09848">
    <property type="entry name" value="SLFN-g3_helicase"/>
    <property type="match status" value="1"/>
</dbReference>
<name>A0ABW0WD11_STRNO</name>
<keyword evidence="3" id="KW-0347">Helicase</keyword>
<reference evidence="4" key="1">
    <citation type="journal article" date="2019" name="Int. J. Syst. Evol. Microbiol.">
        <title>The Global Catalogue of Microorganisms (GCM) 10K type strain sequencing project: providing services to taxonomists for standard genome sequencing and annotation.</title>
        <authorList>
            <consortium name="The Broad Institute Genomics Platform"/>
            <consortium name="The Broad Institute Genome Sequencing Center for Infectious Disease"/>
            <person name="Wu L."/>
            <person name="Ma J."/>
        </authorList>
    </citation>
    <scope>NUCLEOTIDE SEQUENCE [LARGE SCALE GENOMIC DNA]</scope>
    <source>
        <strain evidence="4">KCTC 5701</strain>
    </source>
</reference>